<dbReference type="Proteomes" id="UP000584642">
    <property type="component" value="Unassembled WGS sequence"/>
</dbReference>
<name>A0ABX2TAL8_9PROT</name>
<proteinExistence type="predicted"/>
<evidence type="ECO:0000313" key="2">
    <source>
        <dbReference type="EMBL" id="NYZ20059.1"/>
    </source>
</evidence>
<reference evidence="2 3" key="1">
    <citation type="submission" date="2020-05" db="EMBL/GenBank/DDBJ databases">
        <title>Azospirillum oleiclasticum sp. nov, a nitrogen-fixing and heavy crude oil-emulsifying bacterium isolated from the crude oil of Yumen Oilfield.</title>
        <authorList>
            <person name="Wu D."/>
            <person name="Cai M."/>
            <person name="Zhang X."/>
        </authorList>
    </citation>
    <scope>NUCLEOTIDE SEQUENCE [LARGE SCALE GENOMIC DNA]</scope>
    <source>
        <strain evidence="2 3">ROY-1-1-2</strain>
    </source>
</reference>
<organism evidence="2 3">
    <name type="scientific">Azospirillum oleiclasticum</name>
    <dbReference type="NCBI Taxonomy" id="2735135"/>
    <lineage>
        <taxon>Bacteria</taxon>
        <taxon>Pseudomonadati</taxon>
        <taxon>Pseudomonadota</taxon>
        <taxon>Alphaproteobacteria</taxon>
        <taxon>Rhodospirillales</taxon>
        <taxon>Azospirillaceae</taxon>
        <taxon>Azospirillum</taxon>
    </lineage>
</organism>
<feature type="coiled-coil region" evidence="1">
    <location>
        <begin position="2"/>
        <end position="29"/>
    </location>
</feature>
<protein>
    <submittedName>
        <fullName evidence="2">Uncharacterized protein</fullName>
    </submittedName>
</protein>
<sequence length="62" mass="6497">MTESARQHLQSASRRLQSAAEELESALSLIPSNAAQAELHEAIGAIMDSLQLVASAHTRAGA</sequence>
<dbReference type="RefSeq" id="WP_180281836.1">
    <property type="nucleotide sequence ID" value="NZ_JABFDB010000006.1"/>
</dbReference>
<evidence type="ECO:0000256" key="1">
    <source>
        <dbReference type="SAM" id="Coils"/>
    </source>
</evidence>
<gene>
    <name evidence="2" type="ORF">HND93_10065</name>
</gene>
<evidence type="ECO:0000313" key="3">
    <source>
        <dbReference type="Proteomes" id="UP000584642"/>
    </source>
</evidence>
<accession>A0ABX2TAL8</accession>
<dbReference type="EMBL" id="JABFDB010000006">
    <property type="protein sequence ID" value="NYZ20059.1"/>
    <property type="molecule type" value="Genomic_DNA"/>
</dbReference>
<comment type="caution">
    <text evidence="2">The sequence shown here is derived from an EMBL/GenBank/DDBJ whole genome shotgun (WGS) entry which is preliminary data.</text>
</comment>
<keyword evidence="3" id="KW-1185">Reference proteome</keyword>
<keyword evidence="1" id="KW-0175">Coiled coil</keyword>